<dbReference type="Proteomes" id="UP000828941">
    <property type="component" value="Chromosome 7"/>
</dbReference>
<evidence type="ECO:0000313" key="1">
    <source>
        <dbReference type="EMBL" id="KAI4333741.1"/>
    </source>
</evidence>
<keyword evidence="2" id="KW-1185">Reference proteome</keyword>
<sequence length="173" mass="18949">MNANGRECKIETALNALVEQQSSSAAESGGGTKCDKTWSVSAGVPMQSKRKNTQNRKTEKAENLDGGGAGKTTSITHIHNNLLTRVTNFSDVFWITFSQSFSIRKLQNDVAKVVGLNIFKENDEKNRAARLSQALMRRKKCVLILDDVWCRFPLEQVGIPAGADGQQMGSNCS</sequence>
<reference evidence="1 2" key="1">
    <citation type="journal article" date="2022" name="DNA Res.">
        <title>Chromosomal-level genome assembly of the orchid tree Bauhinia variegata (Leguminosae; Cercidoideae) supports the allotetraploid origin hypothesis of Bauhinia.</title>
        <authorList>
            <person name="Zhong Y."/>
            <person name="Chen Y."/>
            <person name="Zheng D."/>
            <person name="Pang J."/>
            <person name="Liu Y."/>
            <person name="Luo S."/>
            <person name="Meng S."/>
            <person name="Qian L."/>
            <person name="Wei D."/>
            <person name="Dai S."/>
            <person name="Zhou R."/>
        </authorList>
    </citation>
    <scope>NUCLEOTIDE SEQUENCE [LARGE SCALE GENOMIC DNA]</scope>
    <source>
        <strain evidence="1">BV-YZ2020</strain>
    </source>
</reference>
<protein>
    <submittedName>
        <fullName evidence="1">Uncharacterized protein</fullName>
    </submittedName>
</protein>
<comment type="caution">
    <text evidence="1">The sequence shown here is derived from an EMBL/GenBank/DDBJ whole genome shotgun (WGS) entry which is preliminary data.</text>
</comment>
<name>A0ACB9NBZ0_BAUVA</name>
<organism evidence="1 2">
    <name type="scientific">Bauhinia variegata</name>
    <name type="common">Purple orchid tree</name>
    <name type="synonym">Phanera variegata</name>
    <dbReference type="NCBI Taxonomy" id="167791"/>
    <lineage>
        <taxon>Eukaryota</taxon>
        <taxon>Viridiplantae</taxon>
        <taxon>Streptophyta</taxon>
        <taxon>Embryophyta</taxon>
        <taxon>Tracheophyta</taxon>
        <taxon>Spermatophyta</taxon>
        <taxon>Magnoliopsida</taxon>
        <taxon>eudicotyledons</taxon>
        <taxon>Gunneridae</taxon>
        <taxon>Pentapetalae</taxon>
        <taxon>rosids</taxon>
        <taxon>fabids</taxon>
        <taxon>Fabales</taxon>
        <taxon>Fabaceae</taxon>
        <taxon>Cercidoideae</taxon>
        <taxon>Cercideae</taxon>
        <taxon>Bauhiniinae</taxon>
        <taxon>Bauhinia</taxon>
    </lineage>
</organism>
<proteinExistence type="predicted"/>
<gene>
    <name evidence="1" type="ORF">L6164_018511</name>
</gene>
<evidence type="ECO:0000313" key="2">
    <source>
        <dbReference type="Proteomes" id="UP000828941"/>
    </source>
</evidence>
<dbReference type="EMBL" id="CM039432">
    <property type="protein sequence ID" value="KAI4333741.1"/>
    <property type="molecule type" value="Genomic_DNA"/>
</dbReference>
<accession>A0ACB9NBZ0</accession>